<evidence type="ECO:0000313" key="2">
    <source>
        <dbReference type="Proteomes" id="UP000188993"/>
    </source>
</evidence>
<evidence type="ECO:0000313" key="1">
    <source>
        <dbReference type="EMBL" id="AQS54361.1"/>
    </source>
</evidence>
<dbReference type="SFLD" id="SFLDS00003">
    <property type="entry name" value="Haloacid_Dehalogenase"/>
    <property type="match status" value="1"/>
</dbReference>
<dbReference type="SFLD" id="SFLDG01135">
    <property type="entry name" value="C1.5.6:_HAD__Beta-PGM__Phospha"/>
    <property type="match status" value="1"/>
</dbReference>
<dbReference type="STRING" id="708126.BW727_102047"/>
<dbReference type="CDD" id="cd04305">
    <property type="entry name" value="HAD_Neu5Ac-Pase_like"/>
    <property type="match status" value="1"/>
</dbReference>
<dbReference type="EC" id="3.-.-.-" evidence="1"/>
<dbReference type="NCBIfam" id="TIGR02254">
    <property type="entry name" value="YjjG_YfnB"/>
    <property type="match status" value="1"/>
</dbReference>
<dbReference type="Pfam" id="PF13419">
    <property type="entry name" value="HAD_2"/>
    <property type="match status" value="1"/>
</dbReference>
<dbReference type="RefSeq" id="WP_062468329.1">
    <property type="nucleotide sequence ID" value="NZ_BBYN01000006.1"/>
</dbReference>
<name>A0A1S6IS30_9LACT</name>
<dbReference type="OrthoDB" id="9802350at2"/>
<dbReference type="AlphaFoldDB" id="A0A1S6IS30"/>
<keyword evidence="1" id="KW-0378">Hydrolase</keyword>
<dbReference type="Gene3D" id="3.40.50.1000">
    <property type="entry name" value="HAD superfamily/HAD-like"/>
    <property type="match status" value="1"/>
</dbReference>
<dbReference type="PANTHER" id="PTHR47478">
    <property type="match status" value="1"/>
</dbReference>
<dbReference type="InterPro" id="IPR052550">
    <property type="entry name" value="Pyrimidine_5'-ntase_YjjG"/>
</dbReference>
<dbReference type="EMBL" id="CP019728">
    <property type="protein sequence ID" value="AQS54361.1"/>
    <property type="molecule type" value="Genomic_DNA"/>
</dbReference>
<dbReference type="PANTHER" id="PTHR47478:SF1">
    <property type="entry name" value="PYRIMIDINE 5'-NUCLEOTIDASE YJJG"/>
    <property type="match status" value="1"/>
</dbReference>
<dbReference type="Gene3D" id="1.10.150.240">
    <property type="entry name" value="Putative phosphatase, domain 2"/>
    <property type="match status" value="1"/>
</dbReference>
<sequence>MPYKTLLFDLDDTLFDFKAAEKYAISSLMKELAVTPTEENIQTYSQINQSFWNRFEKGLIKKDVLLKERFETFFQRHQLEVNGNEMDIKFRSYLEKSHFLIEDSTNLLDSLFPDYDLYAVTNGVSKTQYRRLSDSGLDHYFKDVFVSEDTGFQKPMLEYFNYVFKRIPNFKAHNTLIIGDSLTSDILGGQNAGIDSCWFNPHHLAKPAHIKPTYQITDLKELTTILN</sequence>
<reference evidence="1 2" key="1">
    <citation type="journal article" date="2014" name="Int. J. Syst. Evol. Microbiol.">
        <title>Jeotgalibaca dankookensis gen. nov., sp. nov., a member of the family Carnobacteriaceae, isolated from seujeot (Korean traditional food).</title>
        <authorList>
            <person name="Lee D.G."/>
            <person name="Trujillo M.E."/>
            <person name="Kang H."/>
            <person name="Ahn T.Y."/>
        </authorList>
    </citation>
    <scope>NUCLEOTIDE SEQUENCE [LARGE SCALE GENOMIC DNA]</scope>
    <source>
        <strain evidence="1 2">EX-07</strain>
    </source>
</reference>
<dbReference type="Proteomes" id="UP000188993">
    <property type="component" value="Chromosome"/>
</dbReference>
<dbReference type="InterPro" id="IPR023198">
    <property type="entry name" value="PGP-like_dom2"/>
</dbReference>
<proteinExistence type="predicted"/>
<dbReference type="InterPro" id="IPR006439">
    <property type="entry name" value="HAD-SF_hydro_IA"/>
</dbReference>
<dbReference type="SUPFAM" id="SSF56784">
    <property type="entry name" value="HAD-like"/>
    <property type="match status" value="1"/>
</dbReference>
<dbReference type="KEGG" id="jda:BW727_102047"/>
<dbReference type="InterPro" id="IPR036412">
    <property type="entry name" value="HAD-like_sf"/>
</dbReference>
<protein>
    <submittedName>
        <fullName evidence="1">Putative HAD-hydrolase YfnB</fullName>
        <ecNumber evidence="1">3.-.-.-</ecNumber>
    </submittedName>
</protein>
<keyword evidence="2" id="KW-1185">Reference proteome</keyword>
<accession>A0A1S6IS30</accession>
<dbReference type="SFLD" id="SFLDG01129">
    <property type="entry name" value="C1.5:_HAD__Beta-PGM__Phosphata"/>
    <property type="match status" value="1"/>
</dbReference>
<dbReference type="InterPro" id="IPR023214">
    <property type="entry name" value="HAD_sf"/>
</dbReference>
<dbReference type="NCBIfam" id="TIGR01549">
    <property type="entry name" value="HAD-SF-IA-v1"/>
    <property type="match status" value="1"/>
</dbReference>
<dbReference type="InterPro" id="IPR041492">
    <property type="entry name" value="HAD_2"/>
</dbReference>
<organism evidence="1 2">
    <name type="scientific">Jeotgalibaca dankookensis</name>
    <dbReference type="NCBI Taxonomy" id="708126"/>
    <lineage>
        <taxon>Bacteria</taxon>
        <taxon>Bacillati</taxon>
        <taxon>Bacillota</taxon>
        <taxon>Bacilli</taxon>
        <taxon>Lactobacillales</taxon>
        <taxon>Carnobacteriaceae</taxon>
        <taxon>Jeotgalibaca</taxon>
    </lineage>
</organism>
<dbReference type="InterPro" id="IPR011951">
    <property type="entry name" value="HAD-SF_hydro_IA_YjjG/PynA"/>
</dbReference>
<dbReference type="GO" id="GO:0008253">
    <property type="term" value="F:5'-nucleotidase activity"/>
    <property type="evidence" value="ECO:0007669"/>
    <property type="project" value="InterPro"/>
</dbReference>
<gene>
    <name evidence="1" type="primary">yfnB</name>
    <name evidence="1" type="ORF">BW727_102047</name>
</gene>